<keyword evidence="1" id="KW-0812">Transmembrane</keyword>
<gene>
    <name evidence="2" type="ORF">Ocin01_17176</name>
</gene>
<evidence type="ECO:0000313" key="3">
    <source>
        <dbReference type="Proteomes" id="UP000094527"/>
    </source>
</evidence>
<organism evidence="2 3">
    <name type="scientific">Orchesella cincta</name>
    <name type="common">Springtail</name>
    <name type="synonym">Podura cincta</name>
    <dbReference type="NCBI Taxonomy" id="48709"/>
    <lineage>
        <taxon>Eukaryota</taxon>
        <taxon>Metazoa</taxon>
        <taxon>Ecdysozoa</taxon>
        <taxon>Arthropoda</taxon>
        <taxon>Hexapoda</taxon>
        <taxon>Collembola</taxon>
        <taxon>Entomobryomorpha</taxon>
        <taxon>Entomobryoidea</taxon>
        <taxon>Orchesellidae</taxon>
        <taxon>Orchesellinae</taxon>
        <taxon>Orchesella</taxon>
    </lineage>
</organism>
<protein>
    <submittedName>
        <fullName evidence="2">Uncharacterized protein</fullName>
    </submittedName>
</protein>
<feature type="transmembrane region" description="Helical" evidence="1">
    <location>
        <begin position="46"/>
        <end position="70"/>
    </location>
</feature>
<keyword evidence="1" id="KW-0472">Membrane</keyword>
<dbReference type="EMBL" id="LJIJ01002583">
    <property type="protein sequence ID" value="ODM89505.1"/>
    <property type="molecule type" value="Genomic_DNA"/>
</dbReference>
<accession>A0A1D2M952</accession>
<name>A0A1D2M952_ORCCI</name>
<keyword evidence="1" id="KW-1133">Transmembrane helix</keyword>
<reference evidence="2 3" key="1">
    <citation type="journal article" date="2016" name="Genome Biol. Evol.">
        <title>Gene Family Evolution Reflects Adaptation to Soil Environmental Stressors in the Genome of the Collembolan Orchesella cincta.</title>
        <authorList>
            <person name="Faddeeva-Vakhrusheva A."/>
            <person name="Derks M.F."/>
            <person name="Anvar S.Y."/>
            <person name="Agamennone V."/>
            <person name="Suring W."/>
            <person name="Smit S."/>
            <person name="van Straalen N.M."/>
            <person name="Roelofs D."/>
        </authorList>
    </citation>
    <scope>NUCLEOTIDE SEQUENCE [LARGE SCALE GENOMIC DNA]</scope>
    <source>
        <tissue evidence="2">Mixed pool</tissue>
    </source>
</reference>
<dbReference type="Proteomes" id="UP000094527">
    <property type="component" value="Unassembled WGS sequence"/>
</dbReference>
<comment type="caution">
    <text evidence="2">The sequence shown here is derived from an EMBL/GenBank/DDBJ whole genome shotgun (WGS) entry which is preliminary data.</text>
</comment>
<sequence length="142" mass="16394">MSFLSRFHCGNQSWIEGCYHLRFIINIVDLFLSVLGWHFGGKKRNVLFCIIWVGFLALIFILTIADAFVADAPWDYVIRFADLGFIVYSIVVVGAFLMELVSQRHQHEEQEHPQQESVAGELAPCQPRQEQYVSGNPIHRVW</sequence>
<feature type="transmembrane region" description="Helical" evidence="1">
    <location>
        <begin position="76"/>
        <end position="97"/>
    </location>
</feature>
<proteinExistence type="predicted"/>
<feature type="transmembrane region" description="Helical" evidence="1">
    <location>
        <begin position="20"/>
        <end position="39"/>
    </location>
</feature>
<evidence type="ECO:0000313" key="2">
    <source>
        <dbReference type="EMBL" id="ODM89505.1"/>
    </source>
</evidence>
<dbReference type="AlphaFoldDB" id="A0A1D2M952"/>
<keyword evidence="3" id="KW-1185">Reference proteome</keyword>
<evidence type="ECO:0000256" key="1">
    <source>
        <dbReference type="SAM" id="Phobius"/>
    </source>
</evidence>